<accession>A0A6L2PVR1</accession>
<dbReference type="GO" id="GO:0004252">
    <property type="term" value="F:serine-type endopeptidase activity"/>
    <property type="evidence" value="ECO:0007669"/>
    <property type="project" value="InterPro"/>
</dbReference>
<keyword evidence="4" id="KW-0812">Transmembrane</keyword>
<dbReference type="InParanoid" id="A0A6L2PVR1"/>
<evidence type="ECO:0000256" key="3">
    <source>
        <dbReference type="ARBA" id="ARBA00022825"/>
    </source>
</evidence>
<evidence type="ECO:0000313" key="7">
    <source>
        <dbReference type="Proteomes" id="UP000502823"/>
    </source>
</evidence>
<keyword evidence="3" id="KW-0720">Serine protease</keyword>
<keyword evidence="7" id="KW-1185">Reference proteome</keyword>
<name>A0A6L2PVR1_COPFO</name>
<dbReference type="InterPro" id="IPR001254">
    <property type="entry name" value="Trypsin_dom"/>
</dbReference>
<keyword evidence="4" id="KW-0472">Membrane</keyword>
<sequence length="203" mass="22218">MISQPKWLHGTARIVPQKEVLFSYLFVLFSPVPAISTLLLATVYEHIHLRQPNRMQGDVFSDLAVPCRICVAGVLNNTKDSSEDTKVVRQVTEVFVHEGFVYGPLVNDIAIMKVSPGFPTDNSAVKAIPLRQDVPPDRLICTVSGWGSLGDSDGTMPQILQVVMVPFITYDPCRDIYSNYTEGSIEPGMNCAGFLQGGKDACG</sequence>
<evidence type="ECO:0000259" key="5">
    <source>
        <dbReference type="PROSITE" id="PS50240"/>
    </source>
</evidence>
<organism evidence="6 7">
    <name type="scientific">Coptotermes formosanus</name>
    <name type="common">Formosan subterranean termite</name>
    <dbReference type="NCBI Taxonomy" id="36987"/>
    <lineage>
        <taxon>Eukaryota</taxon>
        <taxon>Metazoa</taxon>
        <taxon>Ecdysozoa</taxon>
        <taxon>Arthropoda</taxon>
        <taxon>Hexapoda</taxon>
        <taxon>Insecta</taxon>
        <taxon>Pterygota</taxon>
        <taxon>Neoptera</taxon>
        <taxon>Polyneoptera</taxon>
        <taxon>Dictyoptera</taxon>
        <taxon>Blattodea</taxon>
        <taxon>Blattoidea</taxon>
        <taxon>Termitoidae</taxon>
        <taxon>Rhinotermitidae</taxon>
        <taxon>Coptotermes</taxon>
    </lineage>
</organism>
<feature type="transmembrane region" description="Helical" evidence="4">
    <location>
        <begin position="21"/>
        <end position="44"/>
    </location>
</feature>
<dbReference type="InterPro" id="IPR009003">
    <property type="entry name" value="Peptidase_S1_PA"/>
</dbReference>
<evidence type="ECO:0000256" key="2">
    <source>
        <dbReference type="ARBA" id="ARBA00022801"/>
    </source>
</evidence>
<keyword evidence="1" id="KW-0645">Protease</keyword>
<keyword evidence="4" id="KW-1133">Transmembrane helix</keyword>
<dbReference type="EMBL" id="BLKM01012505">
    <property type="protein sequence ID" value="GFG36636.1"/>
    <property type="molecule type" value="Genomic_DNA"/>
</dbReference>
<reference evidence="7" key="1">
    <citation type="submission" date="2020-01" db="EMBL/GenBank/DDBJ databases">
        <title>Draft genome sequence of the Termite Coptotermes fromosanus.</title>
        <authorList>
            <person name="Itakura S."/>
            <person name="Yosikawa Y."/>
            <person name="Umezawa K."/>
        </authorList>
    </citation>
    <scope>NUCLEOTIDE SEQUENCE [LARGE SCALE GENOMIC DNA]</scope>
</reference>
<proteinExistence type="predicted"/>
<gene>
    <name evidence="6" type="ORF">Cfor_04119</name>
</gene>
<dbReference type="SMART" id="SM00020">
    <property type="entry name" value="Tryp_SPc"/>
    <property type="match status" value="1"/>
</dbReference>
<dbReference type="GO" id="GO:0006508">
    <property type="term" value="P:proteolysis"/>
    <property type="evidence" value="ECO:0007669"/>
    <property type="project" value="UniProtKB-KW"/>
</dbReference>
<dbReference type="PANTHER" id="PTHR24264">
    <property type="entry name" value="TRYPSIN-RELATED"/>
    <property type="match status" value="1"/>
</dbReference>
<feature type="domain" description="Peptidase S1" evidence="5">
    <location>
        <begin position="64"/>
        <end position="203"/>
    </location>
</feature>
<evidence type="ECO:0000256" key="4">
    <source>
        <dbReference type="SAM" id="Phobius"/>
    </source>
</evidence>
<evidence type="ECO:0000256" key="1">
    <source>
        <dbReference type="ARBA" id="ARBA00022670"/>
    </source>
</evidence>
<dbReference type="FunCoup" id="A0A6L2PVR1">
    <property type="interactions" value="13"/>
</dbReference>
<dbReference type="InterPro" id="IPR043504">
    <property type="entry name" value="Peptidase_S1_PA_chymotrypsin"/>
</dbReference>
<dbReference type="Pfam" id="PF00089">
    <property type="entry name" value="Trypsin"/>
    <property type="match status" value="1"/>
</dbReference>
<dbReference type="Gene3D" id="2.40.10.10">
    <property type="entry name" value="Trypsin-like serine proteases"/>
    <property type="match status" value="2"/>
</dbReference>
<dbReference type="Proteomes" id="UP000502823">
    <property type="component" value="Unassembled WGS sequence"/>
</dbReference>
<evidence type="ECO:0000313" key="6">
    <source>
        <dbReference type="EMBL" id="GFG36636.1"/>
    </source>
</evidence>
<dbReference type="OrthoDB" id="10059102at2759"/>
<protein>
    <recommendedName>
        <fullName evidence="5">Peptidase S1 domain-containing protein</fullName>
    </recommendedName>
</protein>
<dbReference type="PROSITE" id="PS50240">
    <property type="entry name" value="TRYPSIN_DOM"/>
    <property type="match status" value="1"/>
</dbReference>
<dbReference type="GO" id="GO:0005615">
    <property type="term" value="C:extracellular space"/>
    <property type="evidence" value="ECO:0007669"/>
    <property type="project" value="TreeGrafter"/>
</dbReference>
<dbReference type="SUPFAM" id="SSF50494">
    <property type="entry name" value="Trypsin-like serine proteases"/>
    <property type="match status" value="1"/>
</dbReference>
<dbReference type="PANTHER" id="PTHR24264:SF83">
    <property type="entry name" value="COMPLEMENT FACTOR I"/>
    <property type="match status" value="1"/>
</dbReference>
<feature type="non-terminal residue" evidence="6">
    <location>
        <position position="203"/>
    </location>
</feature>
<comment type="caution">
    <text evidence="6">The sequence shown here is derived from an EMBL/GenBank/DDBJ whole genome shotgun (WGS) entry which is preliminary data.</text>
</comment>
<dbReference type="AlphaFoldDB" id="A0A6L2PVR1"/>
<dbReference type="InterPro" id="IPR050127">
    <property type="entry name" value="Serine_Proteases_S1"/>
</dbReference>
<keyword evidence="2" id="KW-0378">Hydrolase</keyword>